<dbReference type="OrthoDB" id="5849166at2759"/>
<gene>
    <name evidence="2" type="ORF">CRE_07714</name>
</gene>
<keyword evidence="1" id="KW-0732">Signal</keyword>
<feature type="signal peptide" evidence="1">
    <location>
        <begin position="1"/>
        <end position="19"/>
    </location>
</feature>
<dbReference type="AlphaFoldDB" id="E3MZS8"/>
<name>E3MZS8_CAERE</name>
<proteinExistence type="predicted"/>
<reference evidence="2" key="1">
    <citation type="submission" date="2007-07" db="EMBL/GenBank/DDBJ databases">
        <title>PCAP assembly of the Caenorhabditis remanei genome.</title>
        <authorList>
            <consortium name="The Caenorhabditis remanei Sequencing Consortium"/>
            <person name="Wilson R.K."/>
        </authorList>
    </citation>
    <scope>NUCLEOTIDE SEQUENCE [LARGE SCALE GENOMIC DNA]</scope>
    <source>
        <strain evidence="2">PB4641</strain>
    </source>
</reference>
<keyword evidence="3" id="KW-1185">Reference proteome</keyword>
<sequence length="255" mass="28795">MLLTTILVVVGLCVGGAENWKMENCPVTSKPVTEKPITEEPVTEEPANRISVMLEILECCSSISEYENCGRLLDNEAVNDAPIFRLLVRTLAVIRDFPRDSYHRLLEISYQKRRRFVSTMRHFETRTRQLSILPECCQYPIRTTTINNANVTAPNFKCVEPIAMKCQITNSLGGLVNNIGIAGSSDRYISAIVSFSTRSIHLTYHFQLIVSKDIIEKTLICSPSSAMWHLEGVPEDEFSSFTCAYMFSNGTWLIQ</sequence>
<evidence type="ECO:0000313" key="3">
    <source>
        <dbReference type="Proteomes" id="UP000008281"/>
    </source>
</evidence>
<dbReference type="HOGENOM" id="CLU_1090869_0_0_1"/>
<dbReference type="EMBL" id="DS268502">
    <property type="protein sequence ID" value="EFP13113.1"/>
    <property type="molecule type" value="Genomic_DNA"/>
</dbReference>
<organism evidence="3">
    <name type="scientific">Caenorhabditis remanei</name>
    <name type="common">Caenorhabditis vulgaris</name>
    <dbReference type="NCBI Taxonomy" id="31234"/>
    <lineage>
        <taxon>Eukaryota</taxon>
        <taxon>Metazoa</taxon>
        <taxon>Ecdysozoa</taxon>
        <taxon>Nematoda</taxon>
        <taxon>Chromadorea</taxon>
        <taxon>Rhabditida</taxon>
        <taxon>Rhabditina</taxon>
        <taxon>Rhabditomorpha</taxon>
        <taxon>Rhabditoidea</taxon>
        <taxon>Rhabditidae</taxon>
        <taxon>Peloderinae</taxon>
        <taxon>Caenorhabditis</taxon>
    </lineage>
</organism>
<dbReference type="eggNOG" id="ENOG502RARV">
    <property type="taxonomic scope" value="Eukaryota"/>
</dbReference>
<dbReference type="InParanoid" id="E3MZS8"/>
<evidence type="ECO:0000256" key="1">
    <source>
        <dbReference type="SAM" id="SignalP"/>
    </source>
</evidence>
<protein>
    <submittedName>
        <fullName evidence="2">Uncharacterized protein</fullName>
    </submittedName>
</protein>
<feature type="chain" id="PRO_5003177904" evidence="1">
    <location>
        <begin position="20"/>
        <end position="255"/>
    </location>
</feature>
<dbReference type="Proteomes" id="UP000008281">
    <property type="component" value="Unassembled WGS sequence"/>
</dbReference>
<evidence type="ECO:0000313" key="2">
    <source>
        <dbReference type="EMBL" id="EFP13113.1"/>
    </source>
</evidence>
<accession>E3MZS8</accession>